<dbReference type="AlphaFoldDB" id="A0AAD7NM26"/>
<comment type="caution">
    <text evidence="1">The sequence shown here is derived from an EMBL/GenBank/DDBJ whole genome shotgun (WGS) entry which is preliminary data.</text>
</comment>
<reference evidence="1" key="1">
    <citation type="submission" date="2023-03" db="EMBL/GenBank/DDBJ databases">
        <title>Massive genome expansion in bonnet fungi (Mycena s.s.) driven by repeated elements and novel gene families across ecological guilds.</title>
        <authorList>
            <consortium name="Lawrence Berkeley National Laboratory"/>
            <person name="Harder C.B."/>
            <person name="Miyauchi S."/>
            <person name="Viragh M."/>
            <person name="Kuo A."/>
            <person name="Thoen E."/>
            <person name="Andreopoulos B."/>
            <person name="Lu D."/>
            <person name="Skrede I."/>
            <person name="Drula E."/>
            <person name="Henrissat B."/>
            <person name="Morin E."/>
            <person name="Kohler A."/>
            <person name="Barry K."/>
            <person name="LaButti K."/>
            <person name="Morin E."/>
            <person name="Salamov A."/>
            <person name="Lipzen A."/>
            <person name="Mereny Z."/>
            <person name="Hegedus B."/>
            <person name="Baldrian P."/>
            <person name="Stursova M."/>
            <person name="Weitz H."/>
            <person name="Taylor A."/>
            <person name="Grigoriev I.V."/>
            <person name="Nagy L.G."/>
            <person name="Martin F."/>
            <person name="Kauserud H."/>
        </authorList>
    </citation>
    <scope>NUCLEOTIDE SEQUENCE</scope>
    <source>
        <strain evidence="1">CBHHK188m</strain>
    </source>
</reference>
<evidence type="ECO:0000313" key="2">
    <source>
        <dbReference type="Proteomes" id="UP001215280"/>
    </source>
</evidence>
<organism evidence="1 2">
    <name type="scientific">Mycena maculata</name>
    <dbReference type="NCBI Taxonomy" id="230809"/>
    <lineage>
        <taxon>Eukaryota</taxon>
        <taxon>Fungi</taxon>
        <taxon>Dikarya</taxon>
        <taxon>Basidiomycota</taxon>
        <taxon>Agaricomycotina</taxon>
        <taxon>Agaricomycetes</taxon>
        <taxon>Agaricomycetidae</taxon>
        <taxon>Agaricales</taxon>
        <taxon>Marasmiineae</taxon>
        <taxon>Mycenaceae</taxon>
        <taxon>Mycena</taxon>
    </lineage>
</organism>
<sequence length="244" mass="26996">MLRLRYASAAGYGIAARLLTDTTILVVGVGFLDKCHTLYGFSEPKLDGGFKPTFTQLKMTDSKGKEICEELKPRYRQLTVGLGVFGLNRPFKVRTEALQTGFQDHGEDTSEMGFGNVCNVVGNGPGNSSSGQEFDSEWCGETIVVEFKSHGRYQHQQLHLITDFASWRWTYRLGFRARLHANWYTVLNFGNSVSNSATGDHTIQILSTTNSTSAAANVLSVRMARLSGQPCQNLVAARFVLQQL</sequence>
<proteinExistence type="predicted"/>
<keyword evidence="2" id="KW-1185">Reference proteome</keyword>
<protein>
    <submittedName>
        <fullName evidence="1">Uncharacterized protein</fullName>
    </submittedName>
</protein>
<dbReference type="Proteomes" id="UP001215280">
    <property type="component" value="Unassembled WGS sequence"/>
</dbReference>
<name>A0AAD7NM26_9AGAR</name>
<dbReference type="EMBL" id="JARJLG010000034">
    <property type="protein sequence ID" value="KAJ7765880.1"/>
    <property type="molecule type" value="Genomic_DNA"/>
</dbReference>
<evidence type="ECO:0000313" key="1">
    <source>
        <dbReference type="EMBL" id="KAJ7765880.1"/>
    </source>
</evidence>
<accession>A0AAD7NM26</accession>
<gene>
    <name evidence="1" type="ORF">DFH07DRAFT_770025</name>
</gene>